<reference evidence="3" key="1">
    <citation type="submission" date="2022-08" db="UniProtKB">
        <authorList>
            <consortium name="EnsemblMetazoa"/>
        </authorList>
    </citation>
    <scope>IDENTIFICATION</scope>
    <source>
        <strain evidence="3">05x7-T-G4-1.051#20</strain>
    </source>
</reference>
<feature type="domain" description="Tyr recombinase" evidence="2">
    <location>
        <begin position="758"/>
        <end position="971"/>
    </location>
</feature>
<dbReference type="PANTHER" id="PTHR33050">
    <property type="entry name" value="REVERSE TRANSCRIPTASE DOMAIN-CONTAINING PROTEIN"/>
    <property type="match status" value="1"/>
</dbReference>
<dbReference type="Pfam" id="PF04852">
    <property type="entry name" value="ALOG_dom"/>
    <property type="match status" value="1"/>
</dbReference>
<evidence type="ECO:0000313" key="4">
    <source>
        <dbReference type="Proteomes" id="UP000005408"/>
    </source>
</evidence>
<dbReference type="InterPro" id="IPR006936">
    <property type="entry name" value="ALOG_dom"/>
</dbReference>
<sequence length="1001" mass="112375">MTLVLKPKHSLLGKSLLPVIMELKSNQPGMQIDTFARLKKDHPLEKYSLEELKVEFNRLTGETIQSLLIILSQEESVDLVRKIMHFLILHANNVGAPKGQVLTEIAPSAAGSSGPCTGNGDGAANLEDRLKGLEQNVSVLKSKSGEQKVDDAIRQSESMRRKRFHFHPHIPEWEKEALEFSPLDIPRRDLDISKCWVNYRGEFVLPPENVLLAESIVENDLEVGDCVPPHLILPLTVEHTKPRLCHDERFLNLWVMDKPFQLDTLKEVPRLVGRNHFMASVDDKSGYDHVRKLAFLLPEEKRNRFAELRDVILSEDSVDINTLQRFAGKCISFVLVVPASRLYSREVHRAIGMAERNSRRVEVVGALREEIEFWKFLDNWNGFVSWRSERHLQISLATDSSGYKWGALVFSQKESFGDFWGIDDKRPIHLKEGDALLNALLSLGKQVENHRVDAYVDNKALVHVWENQGGKDVRFNNIMKSIFVFTEKNNVDLKLHFIPSGDNAADGPSRSLSFQDCQLSEKSWSEIQLAYGPHSVDLMALDSNVMLNERGEKLRHFTQGPSPLSSGINVFSQDVSLEDNPYVFPPFCLISVLLKFLESQRVRKCTVVVPEIVPTPVWWPLFWLYVESFIVLGNKGDTGVLKLPSKQGFVLDKTTPYHVQMFLIFKDKKGKTKVHDIHCGYLGKMSDVSECSCPKRLAFGTVQSLIGQLKTVFEDLGLGKDWDRNLNGGNPACAPTVKKYLKAIKKEQSIAHIVPKQAKPLFLSKLKAICCYIDENLQSGSLGVDKRFIYLRDQAFFKIQFFAGDRANDLGQCIAQEAKCLPDNEGLLFSHMVGKTLSNGQVNQFTIFRIYDKSVCPVHGLETCAAGVKSLGIDISSGYLFRPLSRSGKEILDAPLSSSVVYTRLKHYLAVLGVDQGETPHTLRSGCTISLALSGLDQSSGVIMNHIGWATKSTFERYSRISKIADRGVIGTALAGVASREGDAERKFLKFGDDSNLKPFL</sequence>
<dbReference type="GO" id="GO:0006310">
    <property type="term" value="P:DNA recombination"/>
    <property type="evidence" value="ECO:0007669"/>
    <property type="project" value="UniProtKB-KW"/>
</dbReference>
<dbReference type="InterPro" id="IPR052055">
    <property type="entry name" value="Hepadnavirus_pol/RT"/>
</dbReference>
<evidence type="ECO:0000313" key="3">
    <source>
        <dbReference type="EnsemblMetazoa" id="G33513.1:cds"/>
    </source>
</evidence>
<accession>A0A8W8MKM7</accession>
<dbReference type="InterPro" id="IPR002104">
    <property type="entry name" value="Integrase_catalytic"/>
</dbReference>
<proteinExistence type="predicted"/>
<dbReference type="InterPro" id="IPR043502">
    <property type="entry name" value="DNA/RNA_pol_sf"/>
</dbReference>
<dbReference type="InterPro" id="IPR013762">
    <property type="entry name" value="Integrase-like_cat_sf"/>
</dbReference>
<dbReference type="EnsemblMetazoa" id="G33513.1">
    <property type="protein sequence ID" value="G33513.1:cds"/>
    <property type="gene ID" value="G33513"/>
</dbReference>
<dbReference type="SUPFAM" id="SSF56349">
    <property type="entry name" value="DNA breaking-rejoining enzymes"/>
    <property type="match status" value="1"/>
</dbReference>
<keyword evidence="1" id="KW-0233">DNA recombination</keyword>
<dbReference type="InterPro" id="IPR011010">
    <property type="entry name" value="DNA_brk_join_enz"/>
</dbReference>
<keyword evidence="4" id="KW-1185">Reference proteome</keyword>
<protein>
    <recommendedName>
        <fullName evidence="2">Tyr recombinase domain-containing protein</fullName>
    </recommendedName>
</protein>
<dbReference type="SUPFAM" id="SSF56672">
    <property type="entry name" value="DNA/RNA polymerases"/>
    <property type="match status" value="1"/>
</dbReference>
<dbReference type="PANTHER" id="PTHR33050:SF7">
    <property type="entry name" value="RIBONUCLEASE H"/>
    <property type="match status" value="1"/>
</dbReference>
<dbReference type="Proteomes" id="UP000005408">
    <property type="component" value="Unassembled WGS sequence"/>
</dbReference>
<dbReference type="GO" id="GO:0015074">
    <property type="term" value="P:DNA integration"/>
    <property type="evidence" value="ECO:0007669"/>
    <property type="project" value="InterPro"/>
</dbReference>
<dbReference type="PROSITE" id="PS51898">
    <property type="entry name" value="TYR_RECOMBINASE"/>
    <property type="match status" value="1"/>
</dbReference>
<name>A0A8W8MKM7_MAGGI</name>
<evidence type="ECO:0000256" key="1">
    <source>
        <dbReference type="ARBA" id="ARBA00023172"/>
    </source>
</evidence>
<evidence type="ECO:0000259" key="2">
    <source>
        <dbReference type="PROSITE" id="PS51898"/>
    </source>
</evidence>
<dbReference type="Gene3D" id="1.10.443.10">
    <property type="entry name" value="Intergrase catalytic core"/>
    <property type="match status" value="1"/>
</dbReference>
<dbReference type="GO" id="GO:0003677">
    <property type="term" value="F:DNA binding"/>
    <property type="evidence" value="ECO:0007669"/>
    <property type="project" value="InterPro"/>
</dbReference>
<dbReference type="AlphaFoldDB" id="A0A8W8MKM7"/>
<organism evidence="3 4">
    <name type="scientific">Magallana gigas</name>
    <name type="common">Pacific oyster</name>
    <name type="synonym">Crassostrea gigas</name>
    <dbReference type="NCBI Taxonomy" id="29159"/>
    <lineage>
        <taxon>Eukaryota</taxon>
        <taxon>Metazoa</taxon>
        <taxon>Spiralia</taxon>
        <taxon>Lophotrochozoa</taxon>
        <taxon>Mollusca</taxon>
        <taxon>Bivalvia</taxon>
        <taxon>Autobranchia</taxon>
        <taxon>Pteriomorphia</taxon>
        <taxon>Ostreida</taxon>
        <taxon>Ostreoidea</taxon>
        <taxon>Ostreidae</taxon>
        <taxon>Magallana</taxon>
    </lineage>
</organism>